<dbReference type="GeneID" id="94583990"/>
<dbReference type="RefSeq" id="XP_068139511.1">
    <property type="nucleotide sequence ID" value="XM_068283410.1"/>
</dbReference>
<evidence type="ECO:0000313" key="1">
    <source>
        <dbReference type="EMBL" id="AOW07229.1"/>
    </source>
</evidence>
<gene>
    <name evidence="1" type="ORF">YALI1_F20831g</name>
</gene>
<proteinExistence type="predicted"/>
<dbReference type="EMBL" id="CP017558">
    <property type="protein sequence ID" value="AOW07229.1"/>
    <property type="molecule type" value="Genomic_DNA"/>
</dbReference>
<organism evidence="1 2">
    <name type="scientific">Yarrowia lipolytica</name>
    <name type="common">Candida lipolytica</name>
    <dbReference type="NCBI Taxonomy" id="4952"/>
    <lineage>
        <taxon>Eukaryota</taxon>
        <taxon>Fungi</taxon>
        <taxon>Dikarya</taxon>
        <taxon>Ascomycota</taxon>
        <taxon>Saccharomycotina</taxon>
        <taxon>Dipodascomycetes</taxon>
        <taxon>Dipodascales</taxon>
        <taxon>Dipodascales incertae sedis</taxon>
        <taxon>Yarrowia</taxon>
    </lineage>
</organism>
<reference evidence="1 2" key="1">
    <citation type="journal article" date="2016" name="PLoS ONE">
        <title>Sequence Assembly of Yarrowia lipolytica Strain W29/CLIB89 Shows Transposable Element Diversity.</title>
        <authorList>
            <person name="Magnan C."/>
            <person name="Yu J."/>
            <person name="Chang I."/>
            <person name="Jahn E."/>
            <person name="Kanomata Y."/>
            <person name="Wu J."/>
            <person name="Zeller M."/>
            <person name="Oakes M."/>
            <person name="Baldi P."/>
            <person name="Sandmeyer S."/>
        </authorList>
    </citation>
    <scope>NUCLEOTIDE SEQUENCE [LARGE SCALE GENOMIC DNA]</scope>
    <source>
        <strain evidence="2">CLIB89(W29)</strain>
    </source>
</reference>
<sequence>MLIILGDTELRQCQLGGSHWVVVKSTGWYGHLGEKQPTDPTRSHRQFMAIGIVLGGLHRSITPPQRECSSGSC</sequence>
<name>A0A1D8NNM4_YARLL</name>
<accession>A0A1D8NNM4</accession>
<dbReference type="VEuPathDB" id="FungiDB:YALI1_F20831g"/>
<dbReference type="Proteomes" id="UP000182444">
    <property type="component" value="Chromosome 1F"/>
</dbReference>
<protein>
    <submittedName>
        <fullName evidence="1">Uncharacterized protein</fullName>
    </submittedName>
</protein>
<dbReference type="AlphaFoldDB" id="A0A1D8NNM4"/>
<evidence type="ECO:0000313" key="2">
    <source>
        <dbReference type="Proteomes" id="UP000182444"/>
    </source>
</evidence>